<dbReference type="SUPFAM" id="SSF53098">
    <property type="entry name" value="Ribonuclease H-like"/>
    <property type="match status" value="1"/>
</dbReference>
<dbReference type="Pfam" id="PF00665">
    <property type="entry name" value="rve"/>
    <property type="match status" value="1"/>
</dbReference>
<dbReference type="PANTHER" id="PTHR35004">
    <property type="entry name" value="TRANSPOSASE RV3428C-RELATED"/>
    <property type="match status" value="1"/>
</dbReference>
<keyword evidence="3" id="KW-1185">Reference proteome</keyword>
<accession>A0ABT0V0M2</accession>
<feature type="domain" description="Integrase catalytic" evidence="1">
    <location>
        <begin position="1"/>
        <end position="156"/>
    </location>
</feature>
<proteinExistence type="predicted"/>
<dbReference type="RefSeq" id="WP_250924619.1">
    <property type="nucleotide sequence ID" value="NZ_JAMQAW010000114.1"/>
</dbReference>
<organism evidence="2 3">
    <name type="scientific">Streptomyces albipurpureus</name>
    <dbReference type="NCBI Taxonomy" id="2897419"/>
    <lineage>
        <taxon>Bacteria</taxon>
        <taxon>Bacillati</taxon>
        <taxon>Actinomycetota</taxon>
        <taxon>Actinomycetes</taxon>
        <taxon>Kitasatosporales</taxon>
        <taxon>Streptomycetaceae</taxon>
        <taxon>Streptomyces</taxon>
    </lineage>
</organism>
<evidence type="ECO:0000259" key="1">
    <source>
        <dbReference type="PROSITE" id="PS50994"/>
    </source>
</evidence>
<sequence length="216" mass="24194">HGPMIEGRKTYLFAFIDDHSRAVVGHRWGFSEDTVRLAAALRPALASRGVPRLVYVDNGSAFVDSWLLRACAKLGIKLVHSTPGRPQGRGKIERFFRTVNSEFVVEIASGDGKPGRQITSLLEMNRLFTAWVENVYHRRVHSETGAAPLGRWMTGSPFPVPAPADLAEAFRWSEYRTVSKTALVSMHGNRYQVDPLLSGQRVELVFDPFDLSFLRV</sequence>
<protein>
    <submittedName>
        <fullName evidence="2">DDE-type integrase/transposase/recombinase</fullName>
    </submittedName>
</protein>
<evidence type="ECO:0000313" key="3">
    <source>
        <dbReference type="Proteomes" id="UP001431429"/>
    </source>
</evidence>
<name>A0ABT0V0M2_9ACTN</name>
<dbReference type="PROSITE" id="PS50994">
    <property type="entry name" value="INTEGRASE"/>
    <property type="match status" value="1"/>
</dbReference>
<gene>
    <name evidence="2" type="ORF">NBG84_39770</name>
</gene>
<dbReference type="PANTHER" id="PTHR35004:SF6">
    <property type="entry name" value="TRANSPOSASE"/>
    <property type="match status" value="1"/>
</dbReference>
<reference evidence="2" key="1">
    <citation type="submission" date="2022-06" db="EMBL/GenBank/DDBJ databases">
        <title>Genome public.</title>
        <authorList>
            <person name="Sun Q."/>
        </authorList>
    </citation>
    <scope>NUCLEOTIDE SEQUENCE</scope>
    <source>
        <strain evidence="2">CWNU-1</strain>
    </source>
</reference>
<dbReference type="InterPro" id="IPR001584">
    <property type="entry name" value="Integrase_cat-core"/>
</dbReference>
<comment type="caution">
    <text evidence="2">The sequence shown here is derived from an EMBL/GenBank/DDBJ whole genome shotgun (WGS) entry which is preliminary data.</text>
</comment>
<dbReference type="InterPro" id="IPR012337">
    <property type="entry name" value="RNaseH-like_sf"/>
</dbReference>
<dbReference type="Pfam" id="PF09299">
    <property type="entry name" value="Mu-transpos_C"/>
    <property type="match status" value="1"/>
</dbReference>
<evidence type="ECO:0000313" key="2">
    <source>
        <dbReference type="EMBL" id="MCM2394339.1"/>
    </source>
</evidence>
<dbReference type="EMBL" id="JAMQAW010000114">
    <property type="protein sequence ID" value="MCM2394339.1"/>
    <property type="molecule type" value="Genomic_DNA"/>
</dbReference>
<feature type="non-terminal residue" evidence="2">
    <location>
        <position position="1"/>
    </location>
</feature>
<feature type="non-terminal residue" evidence="2">
    <location>
        <position position="216"/>
    </location>
</feature>
<dbReference type="InterPro" id="IPR015378">
    <property type="entry name" value="Transposase-like_Mu_C"/>
</dbReference>
<dbReference type="Proteomes" id="UP001431429">
    <property type="component" value="Unassembled WGS sequence"/>
</dbReference>
<dbReference type="Gene3D" id="3.30.420.10">
    <property type="entry name" value="Ribonuclease H-like superfamily/Ribonuclease H"/>
    <property type="match status" value="1"/>
</dbReference>
<dbReference type="InterPro" id="IPR036397">
    <property type="entry name" value="RNaseH_sf"/>
</dbReference>